<dbReference type="OrthoDB" id="9777636at2"/>
<name>W0EBQ5_9FIRM</name>
<keyword evidence="7" id="KW-0808">Transferase</keyword>
<keyword evidence="5" id="KW-0411">Iron-sulfur</keyword>
<dbReference type="HOGENOM" id="CLU_044464_1_0_9"/>
<dbReference type="InterPro" id="IPR013785">
    <property type="entry name" value="Aldolase_TIM"/>
</dbReference>
<dbReference type="CDD" id="cd01335">
    <property type="entry name" value="Radical_SAM"/>
    <property type="match status" value="1"/>
</dbReference>
<comment type="cofactor">
    <cofactor evidence="1">
        <name>[4Fe-4S] cluster</name>
        <dbReference type="ChEBI" id="CHEBI:49883"/>
    </cofactor>
</comment>
<dbReference type="InterPro" id="IPR006638">
    <property type="entry name" value="Elp3/MiaA/NifB-like_rSAM"/>
</dbReference>
<evidence type="ECO:0000256" key="2">
    <source>
        <dbReference type="ARBA" id="ARBA00022691"/>
    </source>
</evidence>
<dbReference type="SUPFAM" id="SSF102114">
    <property type="entry name" value="Radical SAM enzymes"/>
    <property type="match status" value="1"/>
</dbReference>
<dbReference type="GO" id="GO:0008168">
    <property type="term" value="F:methyltransferase activity"/>
    <property type="evidence" value="ECO:0007669"/>
    <property type="project" value="UniProtKB-KW"/>
</dbReference>
<dbReference type="InterPro" id="IPR051198">
    <property type="entry name" value="BchE-like"/>
</dbReference>
<keyword evidence="3" id="KW-0479">Metal-binding</keyword>
<dbReference type="RefSeq" id="WP_006714971.1">
    <property type="nucleotide sequence ID" value="NZ_CP007032.1"/>
</dbReference>
<evidence type="ECO:0000256" key="4">
    <source>
        <dbReference type="ARBA" id="ARBA00023004"/>
    </source>
</evidence>
<dbReference type="SFLD" id="SFLDG01095">
    <property type="entry name" value="Uncharacterised_Radical_SAM_Su"/>
    <property type="match status" value="1"/>
</dbReference>
<accession>W0EBQ5</accession>
<dbReference type="PROSITE" id="PS51918">
    <property type="entry name" value="RADICAL_SAM"/>
    <property type="match status" value="1"/>
</dbReference>
<dbReference type="PANTHER" id="PTHR43409">
    <property type="entry name" value="ANAEROBIC MAGNESIUM-PROTOPORPHYRIN IX MONOMETHYL ESTER CYCLASE-RELATED"/>
    <property type="match status" value="1"/>
</dbReference>
<evidence type="ECO:0000256" key="1">
    <source>
        <dbReference type="ARBA" id="ARBA00001966"/>
    </source>
</evidence>
<evidence type="ECO:0000256" key="3">
    <source>
        <dbReference type="ARBA" id="ARBA00022723"/>
    </source>
</evidence>
<keyword evidence="2" id="KW-0949">S-adenosyl-L-methionine</keyword>
<dbReference type="KEGG" id="dmt:DESME_05090"/>
<dbReference type="PANTHER" id="PTHR43409:SF4">
    <property type="entry name" value="RADICAL SAM SUPERFAMILY PROTEIN"/>
    <property type="match status" value="1"/>
</dbReference>
<dbReference type="Gene3D" id="3.20.20.70">
    <property type="entry name" value="Aldolase class I"/>
    <property type="match status" value="1"/>
</dbReference>
<dbReference type="SFLD" id="SFLDG01082">
    <property type="entry name" value="B12-binding_domain_containing"/>
    <property type="match status" value="1"/>
</dbReference>
<dbReference type="SMART" id="SM00729">
    <property type="entry name" value="Elp3"/>
    <property type="match status" value="1"/>
</dbReference>
<evidence type="ECO:0000259" key="6">
    <source>
        <dbReference type="PROSITE" id="PS51918"/>
    </source>
</evidence>
<dbReference type="InterPro" id="IPR058240">
    <property type="entry name" value="rSAM_sf"/>
</dbReference>
<dbReference type="AlphaFoldDB" id="W0EBQ5"/>
<keyword evidence="8" id="KW-1185">Reference proteome</keyword>
<evidence type="ECO:0000313" key="7">
    <source>
        <dbReference type="EMBL" id="AHF06506.1"/>
    </source>
</evidence>
<evidence type="ECO:0000313" key="8">
    <source>
        <dbReference type="Proteomes" id="UP000010847"/>
    </source>
</evidence>
<dbReference type="EMBL" id="CP007032">
    <property type="protein sequence ID" value="AHF06506.1"/>
    <property type="molecule type" value="Genomic_DNA"/>
</dbReference>
<organism evidence="7 8">
    <name type="scientific">Desulfitobacterium metallireducens DSM 15288</name>
    <dbReference type="NCBI Taxonomy" id="871968"/>
    <lineage>
        <taxon>Bacteria</taxon>
        <taxon>Bacillati</taxon>
        <taxon>Bacillota</taxon>
        <taxon>Clostridia</taxon>
        <taxon>Eubacteriales</taxon>
        <taxon>Desulfitobacteriaceae</taxon>
        <taxon>Desulfitobacterium</taxon>
    </lineage>
</organism>
<dbReference type="STRING" id="871968.DESME_05090"/>
<keyword evidence="7" id="KW-0489">Methyltransferase</keyword>
<evidence type="ECO:0000256" key="5">
    <source>
        <dbReference type="ARBA" id="ARBA00023014"/>
    </source>
</evidence>
<dbReference type="Proteomes" id="UP000010847">
    <property type="component" value="Chromosome"/>
</dbReference>
<gene>
    <name evidence="7" type="ORF">DESME_05090</name>
</gene>
<dbReference type="InterPro" id="IPR007197">
    <property type="entry name" value="rSAM"/>
</dbReference>
<dbReference type="SFLD" id="SFLDS00029">
    <property type="entry name" value="Radical_SAM"/>
    <property type="match status" value="1"/>
</dbReference>
<reference evidence="7 8" key="1">
    <citation type="submission" date="2013-12" db="EMBL/GenBank/DDBJ databases">
        <authorList>
            <consortium name="DOE Joint Genome Institute"/>
            <person name="Smidt H."/>
            <person name="Huntemann M."/>
            <person name="Han J."/>
            <person name="Chen A."/>
            <person name="Kyrpides N."/>
            <person name="Mavromatis K."/>
            <person name="Markowitz V."/>
            <person name="Palaniappan K."/>
            <person name="Ivanova N."/>
            <person name="Schaumberg A."/>
            <person name="Pati A."/>
            <person name="Liolios K."/>
            <person name="Nordberg H.P."/>
            <person name="Cantor M.N."/>
            <person name="Hua S.X."/>
            <person name="Woyke T."/>
        </authorList>
    </citation>
    <scope>NUCLEOTIDE SEQUENCE [LARGE SCALE GENOMIC DNA]</scope>
    <source>
        <strain evidence="8">DSM 15288</strain>
    </source>
</reference>
<dbReference type="GO" id="GO:0046872">
    <property type="term" value="F:metal ion binding"/>
    <property type="evidence" value="ECO:0007669"/>
    <property type="project" value="UniProtKB-KW"/>
</dbReference>
<proteinExistence type="predicted"/>
<protein>
    <submittedName>
        <fullName evidence="7">Methyltransferase</fullName>
    </submittedName>
</protein>
<sequence length="291" mass="32723">MFYEGSIYRPPSESSSLILQVTVGCKHNQCTFCSMYKGKTFRQKKREEIDVIIEEGASLYPFAERIFLADGDALTFETELLVDILKKIYARFPHLKRVGIYGGPLDILAKSPEELSLLKQHGLHIVYLGIESGSAEVLQHIKKGVTPQEMINAGQRIVASGILLSCTVISGLGGTALTKEHALETAKVVSAIDPQYFGTLTLMLDPEAPLRRQMVAGTFKLLNPWEILEELKLMIEHLEVHNCIYRSNHASNYLTLKAHLPEEKDALLSKLTNVIEQHRKELLRPETWRGL</sequence>
<keyword evidence="4" id="KW-0408">Iron</keyword>
<feature type="domain" description="Radical SAM core" evidence="6">
    <location>
        <begin position="9"/>
        <end position="239"/>
    </location>
</feature>
<dbReference type="Pfam" id="PF04055">
    <property type="entry name" value="Radical_SAM"/>
    <property type="match status" value="1"/>
</dbReference>
<dbReference type="GO" id="GO:0051536">
    <property type="term" value="F:iron-sulfur cluster binding"/>
    <property type="evidence" value="ECO:0007669"/>
    <property type="project" value="UniProtKB-KW"/>
</dbReference>
<dbReference type="eggNOG" id="COG1032">
    <property type="taxonomic scope" value="Bacteria"/>
</dbReference>
<dbReference type="GO" id="GO:0032259">
    <property type="term" value="P:methylation"/>
    <property type="evidence" value="ECO:0007669"/>
    <property type="project" value="UniProtKB-KW"/>
</dbReference>